<dbReference type="AlphaFoldDB" id="A0A3M7S7Y9"/>
<organism evidence="1 2">
    <name type="scientific">Brachionus plicatilis</name>
    <name type="common">Marine rotifer</name>
    <name type="synonym">Brachionus muelleri</name>
    <dbReference type="NCBI Taxonomy" id="10195"/>
    <lineage>
        <taxon>Eukaryota</taxon>
        <taxon>Metazoa</taxon>
        <taxon>Spiralia</taxon>
        <taxon>Gnathifera</taxon>
        <taxon>Rotifera</taxon>
        <taxon>Eurotatoria</taxon>
        <taxon>Monogononta</taxon>
        <taxon>Pseudotrocha</taxon>
        <taxon>Ploima</taxon>
        <taxon>Brachionidae</taxon>
        <taxon>Brachionus</taxon>
    </lineage>
</organism>
<accession>A0A3M7S7Y9</accession>
<proteinExistence type="predicted"/>
<evidence type="ECO:0000313" key="1">
    <source>
        <dbReference type="EMBL" id="RNA31799.1"/>
    </source>
</evidence>
<name>A0A3M7S7Y9_BRAPC</name>
<dbReference type="Proteomes" id="UP000276133">
    <property type="component" value="Unassembled WGS sequence"/>
</dbReference>
<protein>
    <submittedName>
        <fullName evidence="1">Met14p</fullName>
    </submittedName>
</protein>
<gene>
    <name evidence="1" type="ORF">BpHYR1_049185</name>
</gene>
<evidence type="ECO:0000313" key="2">
    <source>
        <dbReference type="Proteomes" id="UP000276133"/>
    </source>
</evidence>
<sequence length="125" mass="14732">MQNYKSLSFLFDLVPRTKKIMRMFNSFKSFKIKLLITAWYGLMNEERHTIPESANNLETSPILRMFSVRSSGLKPRFELRPCLMLSPSKVYVEIRRVFTKYSSKANDRVVLPEHDKPVNQTVQPF</sequence>
<keyword evidence="2" id="KW-1185">Reference proteome</keyword>
<comment type="caution">
    <text evidence="1">The sequence shown here is derived from an EMBL/GenBank/DDBJ whole genome shotgun (WGS) entry which is preliminary data.</text>
</comment>
<dbReference type="EMBL" id="REGN01001894">
    <property type="protein sequence ID" value="RNA31799.1"/>
    <property type="molecule type" value="Genomic_DNA"/>
</dbReference>
<reference evidence="1 2" key="1">
    <citation type="journal article" date="2018" name="Sci. Rep.">
        <title>Genomic signatures of local adaptation to the degree of environmental predictability in rotifers.</title>
        <authorList>
            <person name="Franch-Gras L."/>
            <person name="Hahn C."/>
            <person name="Garcia-Roger E.M."/>
            <person name="Carmona M.J."/>
            <person name="Serra M."/>
            <person name="Gomez A."/>
        </authorList>
    </citation>
    <scope>NUCLEOTIDE SEQUENCE [LARGE SCALE GENOMIC DNA]</scope>
    <source>
        <strain evidence="1">HYR1</strain>
    </source>
</reference>